<dbReference type="PANTHER" id="PTHR46077">
    <property type="entry name" value="E3 UBIQUITIN-PROTEIN LIGASE TOPORS"/>
    <property type="match status" value="1"/>
</dbReference>
<sequence>MEQWHRVAREQEPEPDVPCAICMNGITDAAYVDGCLHSFCFGCIRRWAARRAVCPLCRRPFDRALWGMLSSLPTSPFQPWGRDVL</sequence>
<dbReference type="Proteomes" id="UP000472266">
    <property type="component" value="Chromosome 3"/>
</dbReference>
<dbReference type="Pfam" id="PF00097">
    <property type="entry name" value="zf-C3HC4"/>
    <property type="match status" value="1"/>
</dbReference>
<dbReference type="GO" id="GO:0006513">
    <property type="term" value="P:protein monoubiquitination"/>
    <property type="evidence" value="ECO:0007669"/>
    <property type="project" value="TreeGrafter"/>
</dbReference>
<dbReference type="InterPro" id="IPR017907">
    <property type="entry name" value="Znf_RING_CS"/>
</dbReference>
<evidence type="ECO:0000256" key="6">
    <source>
        <dbReference type="ARBA" id="ARBA00022833"/>
    </source>
</evidence>
<dbReference type="InterPro" id="IPR013083">
    <property type="entry name" value="Znf_RING/FYVE/PHD"/>
</dbReference>
<evidence type="ECO:0000256" key="1">
    <source>
        <dbReference type="ARBA" id="ARBA00000900"/>
    </source>
</evidence>
<keyword evidence="10" id="KW-1185">Reference proteome</keyword>
<dbReference type="GO" id="GO:0008270">
    <property type="term" value="F:zinc ion binding"/>
    <property type="evidence" value="ECO:0007669"/>
    <property type="project" value="UniProtKB-KW"/>
</dbReference>
<evidence type="ECO:0000313" key="10">
    <source>
        <dbReference type="Proteomes" id="UP000472266"/>
    </source>
</evidence>
<dbReference type="EC" id="2.3.2.27" evidence="2"/>
<dbReference type="Ensembl" id="ENSSHBT00005016864.1">
    <property type="protein sequence ID" value="ENSSHBP00005014018.1"/>
    <property type="gene ID" value="ENSSHBG00005012280.1"/>
</dbReference>
<organism evidence="9 10">
    <name type="scientific">Strigops habroptila</name>
    <name type="common">Kakapo</name>
    <dbReference type="NCBI Taxonomy" id="2489341"/>
    <lineage>
        <taxon>Eukaryota</taxon>
        <taxon>Metazoa</taxon>
        <taxon>Chordata</taxon>
        <taxon>Craniata</taxon>
        <taxon>Vertebrata</taxon>
        <taxon>Euteleostomi</taxon>
        <taxon>Archelosauria</taxon>
        <taxon>Archosauria</taxon>
        <taxon>Dinosauria</taxon>
        <taxon>Saurischia</taxon>
        <taxon>Theropoda</taxon>
        <taxon>Coelurosauria</taxon>
        <taxon>Aves</taxon>
        <taxon>Neognathae</taxon>
        <taxon>Neoaves</taxon>
        <taxon>Telluraves</taxon>
        <taxon>Australaves</taxon>
        <taxon>Psittaciformes</taxon>
        <taxon>Psittacidae</taxon>
        <taxon>Strigops</taxon>
    </lineage>
</organism>
<name>A0A672UFU4_STRHB</name>
<dbReference type="PROSITE" id="PS50089">
    <property type="entry name" value="ZF_RING_2"/>
    <property type="match status" value="1"/>
</dbReference>
<reference evidence="9" key="3">
    <citation type="submission" date="2025-09" db="UniProtKB">
        <authorList>
            <consortium name="Ensembl"/>
        </authorList>
    </citation>
    <scope>IDENTIFICATION</scope>
</reference>
<feature type="domain" description="RING-type" evidence="8">
    <location>
        <begin position="19"/>
        <end position="58"/>
    </location>
</feature>
<dbReference type="InterPro" id="IPR001841">
    <property type="entry name" value="Znf_RING"/>
</dbReference>
<evidence type="ECO:0000256" key="7">
    <source>
        <dbReference type="PROSITE-ProRule" id="PRU00175"/>
    </source>
</evidence>
<evidence type="ECO:0000259" key="8">
    <source>
        <dbReference type="PROSITE" id="PS50089"/>
    </source>
</evidence>
<accession>A0A672UFU4</accession>
<dbReference type="SMART" id="SM00184">
    <property type="entry name" value="RING"/>
    <property type="match status" value="1"/>
</dbReference>
<comment type="catalytic activity">
    <reaction evidence="1">
        <text>S-ubiquitinyl-[E2 ubiquitin-conjugating enzyme]-L-cysteine + [acceptor protein]-L-lysine = [E2 ubiquitin-conjugating enzyme]-L-cysteine + N(6)-ubiquitinyl-[acceptor protein]-L-lysine.</text>
        <dbReference type="EC" id="2.3.2.27"/>
    </reaction>
</comment>
<dbReference type="InterPro" id="IPR018957">
    <property type="entry name" value="Znf_C3HC4_RING-type"/>
</dbReference>
<proteinExistence type="predicted"/>
<keyword evidence="4" id="KW-0479">Metal-binding</keyword>
<reference evidence="9" key="2">
    <citation type="submission" date="2025-08" db="UniProtKB">
        <authorList>
            <consortium name="Ensembl"/>
        </authorList>
    </citation>
    <scope>IDENTIFICATION</scope>
</reference>
<evidence type="ECO:0000256" key="4">
    <source>
        <dbReference type="ARBA" id="ARBA00022723"/>
    </source>
</evidence>
<dbReference type="PROSITE" id="PS00518">
    <property type="entry name" value="ZF_RING_1"/>
    <property type="match status" value="1"/>
</dbReference>
<dbReference type="GeneTree" id="ENSGT01150000287381"/>
<dbReference type="AlphaFoldDB" id="A0A672UFU4"/>
<keyword evidence="3" id="KW-0808">Transferase</keyword>
<evidence type="ECO:0000256" key="5">
    <source>
        <dbReference type="ARBA" id="ARBA00022771"/>
    </source>
</evidence>
<dbReference type="Gene3D" id="3.30.40.10">
    <property type="entry name" value="Zinc/RING finger domain, C3HC4 (zinc finger)"/>
    <property type="match status" value="1"/>
</dbReference>
<dbReference type="SUPFAM" id="SSF57850">
    <property type="entry name" value="RING/U-box"/>
    <property type="match status" value="1"/>
</dbReference>
<evidence type="ECO:0000256" key="2">
    <source>
        <dbReference type="ARBA" id="ARBA00012483"/>
    </source>
</evidence>
<dbReference type="OMA" id="AICMNGI"/>
<keyword evidence="5 7" id="KW-0863">Zinc-finger</keyword>
<reference evidence="9 10" key="1">
    <citation type="submission" date="2019-11" db="EMBL/GenBank/DDBJ databases">
        <title>Strigops habroptila (kakapo) genome, bStrHab1, primary haplotype, v2.</title>
        <authorList>
            <person name="Jarvis E.D."/>
            <person name="Howard J."/>
            <person name="Rhie A."/>
            <person name="Phillippy A."/>
            <person name="Korlach J."/>
            <person name="Digby A."/>
            <person name="Iorns D."/>
            <person name="Eason D."/>
            <person name="Robertson B."/>
            <person name="Raemaekers T."/>
            <person name="Howe K."/>
            <person name="Lewin H."/>
            <person name="Damas J."/>
            <person name="Hastie A."/>
            <person name="Tracey A."/>
            <person name="Chow W."/>
            <person name="Fedrigo O."/>
        </authorList>
    </citation>
    <scope>NUCLEOTIDE SEQUENCE [LARGE SCALE GENOMIC DNA]</scope>
</reference>
<dbReference type="GO" id="GO:0000209">
    <property type="term" value="P:protein polyubiquitination"/>
    <property type="evidence" value="ECO:0007669"/>
    <property type="project" value="TreeGrafter"/>
</dbReference>
<evidence type="ECO:0000256" key="3">
    <source>
        <dbReference type="ARBA" id="ARBA00022679"/>
    </source>
</evidence>
<protein>
    <recommendedName>
        <fullName evidence="2">RING-type E3 ubiquitin transferase</fullName>
        <ecNumber evidence="2">2.3.2.27</ecNumber>
    </recommendedName>
</protein>
<evidence type="ECO:0000313" key="9">
    <source>
        <dbReference type="Ensembl" id="ENSSHBP00005014018.1"/>
    </source>
</evidence>
<dbReference type="PANTHER" id="PTHR46077:SF5">
    <property type="entry name" value="RING-TYPE DOMAIN-CONTAINING PROTEIN"/>
    <property type="match status" value="1"/>
</dbReference>
<keyword evidence="6" id="KW-0862">Zinc</keyword>
<dbReference type="GO" id="GO:0061630">
    <property type="term" value="F:ubiquitin protein ligase activity"/>
    <property type="evidence" value="ECO:0007669"/>
    <property type="project" value="UniProtKB-EC"/>
</dbReference>
<dbReference type="InParanoid" id="A0A672UFU4"/>